<sequence length="110" mass="11712">MLADVELQLSVMATHLIEIRPAGMRAARNIGAARSVCGFTRQQLASRMTALGRPGSHLVANRIERARRRCEIDDRVTVAAALGVSPLALLLPSLEVDSATAVPNGVREGV</sequence>
<evidence type="ECO:0000313" key="1">
    <source>
        <dbReference type="EMBL" id="WOY99956.1"/>
    </source>
</evidence>
<keyword evidence="2" id="KW-1185">Reference proteome</keyword>
<reference evidence="1" key="1">
    <citation type="submission" date="2023-10" db="EMBL/GenBank/DDBJ databases">
        <title>The genome sequence of Streptomyces violaceoruber CGMCC 4.1801.</title>
        <authorList>
            <person name="Mo P."/>
        </authorList>
    </citation>
    <scope>NUCLEOTIDE SEQUENCE</scope>
    <source>
        <strain evidence="1">CGMCC 4.1801</strain>
    </source>
</reference>
<protein>
    <submittedName>
        <fullName evidence="1">XRE family transcriptional regulator</fullName>
    </submittedName>
</protein>
<organism evidence="1 2">
    <name type="scientific">Streptomyces violaceoruber</name>
    <dbReference type="NCBI Taxonomy" id="1935"/>
    <lineage>
        <taxon>Bacteria</taxon>
        <taxon>Bacillati</taxon>
        <taxon>Actinomycetota</taxon>
        <taxon>Actinomycetes</taxon>
        <taxon>Kitasatosporales</taxon>
        <taxon>Streptomycetaceae</taxon>
        <taxon>Streptomyces</taxon>
        <taxon>Streptomyces violaceoruber group</taxon>
    </lineage>
</organism>
<dbReference type="EMBL" id="CP137734">
    <property type="protein sequence ID" value="WOY99956.1"/>
    <property type="molecule type" value="Genomic_DNA"/>
</dbReference>
<proteinExistence type="predicted"/>
<name>A0ACD4WRA8_STRVN</name>
<accession>A0ACD4WRA8</accession>
<gene>
    <name evidence="1" type="ORF">R2E43_21895</name>
</gene>
<dbReference type="Proteomes" id="UP001303608">
    <property type="component" value="Chromosome"/>
</dbReference>
<evidence type="ECO:0000313" key="2">
    <source>
        <dbReference type="Proteomes" id="UP001303608"/>
    </source>
</evidence>